<dbReference type="SUPFAM" id="SSF89550">
    <property type="entry name" value="PHP domain-like"/>
    <property type="match status" value="1"/>
</dbReference>
<proteinExistence type="predicted"/>
<dbReference type="EMBL" id="VUNJ01000002">
    <property type="protein sequence ID" value="MST90716.1"/>
    <property type="molecule type" value="Genomic_DNA"/>
</dbReference>
<dbReference type="PANTHER" id="PTHR42924">
    <property type="entry name" value="EXONUCLEASE"/>
    <property type="match status" value="1"/>
</dbReference>
<evidence type="ECO:0000313" key="1">
    <source>
        <dbReference type="EMBL" id="MST90716.1"/>
    </source>
</evidence>
<comment type="caution">
    <text evidence="1">The sequence shown here is derived from an EMBL/GenBank/DDBJ whole genome shotgun (WGS) entry which is preliminary data.</text>
</comment>
<dbReference type="CDD" id="cd07432">
    <property type="entry name" value="PHP_HisPPase"/>
    <property type="match status" value="1"/>
</dbReference>
<dbReference type="Gene3D" id="3.20.20.140">
    <property type="entry name" value="Metal-dependent hydrolases"/>
    <property type="match status" value="1"/>
</dbReference>
<dbReference type="GO" id="GO:0004534">
    <property type="term" value="F:5'-3' RNA exonuclease activity"/>
    <property type="evidence" value="ECO:0007669"/>
    <property type="project" value="TreeGrafter"/>
</dbReference>
<dbReference type="InterPro" id="IPR052018">
    <property type="entry name" value="PHP_domain"/>
</dbReference>
<sequence>MQLFPLTPGRKTGTSAEKVVYWLPGTGPLCEKELSAMFKLETHCHTSEVSGCSRLPAVQLVTQLKRSGYGGAVITDHFHHGYFDSLTGSWTQKIDCFLSGYRAACEAGAQAGLHIYCGLEFRTTTSDNDYLLFGATPELLYSTPELHRYTIPQLRALADREGLLLVQAHPFRTGLTREDPALLDGVEVFNGNARHDSHNDDALRFARENGLLFFSGSDHHETEDRGRGGMVLPREPKDEADLVRLLPSAGLLPDILLEFFPVKPEK</sequence>
<evidence type="ECO:0000313" key="2">
    <source>
        <dbReference type="Proteomes" id="UP000431913"/>
    </source>
</evidence>
<dbReference type="AlphaFoldDB" id="A0A6I2U0Y9"/>
<accession>A0A6I2U0Y9</accession>
<dbReference type="Proteomes" id="UP000431913">
    <property type="component" value="Unassembled WGS sequence"/>
</dbReference>
<dbReference type="GO" id="GO:0035312">
    <property type="term" value="F:5'-3' DNA exonuclease activity"/>
    <property type="evidence" value="ECO:0007669"/>
    <property type="project" value="TreeGrafter"/>
</dbReference>
<gene>
    <name evidence="1" type="ORF">FYJ76_01975</name>
</gene>
<protein>
    <submittedName>
        <fullName evidence="1">PHP domain-containing protein</fullName>
    </submittedName>
</protein>
<organism evidence="1 2">
    <name type="scientific">Ruthenibacterium lactatiformans</name>
    <dbReference type="NCBI Taxonomy" id="1550024"/>
    <lineage>
        <taxon>Bacteria</taxon>
        <taxon>Bacillati</taxon>
        <taxon>Bacillota</taxon>
        <taxon>Clostridia</taxon>
        <taxon>Eubacteriales</taxon>
        <taxon>Oscillospiraceae</taxon>
        <taxon>Ruthenibacterium</taxon>
    </lineage>
</organism>
<dbReference type="PANTHER" id="PTHR42924:SF3">
    <property type="entry name" value="POLYMERASE_HISTIDINOL PHOSPHATASE N-TERMINAL DOMAIN-CONTAINING PROTEIN"/>
    <property type="match status" value="1"/>
</dbReference>
<name>A0A6I2U0Y9_9FIRM</name>
<dbReference type="InterPro" id="IPR016195">
    <property type="entry name" value="Pol/histidinol_Pase-like"/>
</dbReference>
<dbReference type="Pfam" id="PF13263">
    <property type="entry name" value="PHP_C"/>
    <property type="match status" value="1"/>
</dbReference>
<reference evidence="1 2" key="1">
    <citation type="submission" date="2019-08" db="EMBL/GenBank/DDBJ databases">
        <title>In-depth cultivation of the pig gut microbiome towards novel bacterial diversity and tailored functional studies.</title>
        <authorList>
            <person name="Wylensek D."/>
            <person name="Hitch T.C.A."/>
            <person name="Clavel T."/>
        </authorList>
    </citation>
    <scope>NUCLEOTIDE SEQUENCE [LARGE SCALE GENOMIC DNA]</scope>
    <source>
        <strain evidence="1 2">WCA3-601-WT-6J</strain>
    </source>
</reference>